<feature type="domain" description="Trichome birefringence-like C-terminal" evidence="16">
    <location>
        <begin position="150"/>
        <end position="243"/>
    </location>
</feature>
<dbReference type="GO" id="GO:0004867">
    <property type="term" value="F:serine-type endopeptidase inhibitor activity"/>
    <property type="evidence" value="ECO:0007669"/>
    <property type="project" value="InterPro"/>
</dbReference>
<dbReference type="PANTHER" id="PTHR31741:SF15">
    <property type="entry name" value="O-FUCOSYLTRANSFERASE 38"/>
    <property type="match status" value="1"/>
</dbReference>
<comment type="similarity">
    <text evidence="3">Belongs to the PC-esterase family. TBL subfamily.</text>
</comment>
<dbReference type="Pfam" id="PF00071">
    <property type="entry name" value="Ras"/>
    <property type="match status" value="1"/>
</dbReference>
<evidence type="ECO:0000256" key="12">
    <source>
        <dbReference type="ARBA" id="ARBA00023253"/>
    </source>
</evidence>
<dbReference type="InterPro" id="IPR026057">
    <property type="entry name" value="TBL_C"/>
</dbReference>
<evidence type="ECO:0000256" key="6">
    <source>
        <dbReference type="ARBA" id="ARBA00022679"/>
    </source>
</evidence>
<dbReference type="InterPro" id="IPR027417">
    <property type="entry name" value="P-loop_NTPase"/>
</dbReference>
<evidence type="ECO:0000256" key="13">
    <source>
        <dbReference type="ARBA" id="ARBA00023277"/>
    </source>
</evidence>
<dbReference type="Pfam" id="PF02428">
    <property type="entry name" value="Prot_inhib_II"/>
    <property type="match status" value="1"/>
</dbReference>
<keyword evidence="8" id="KW-0735">Signal-anchor</keyword>
<dbReference type="GO" id="GO:0016020">
    <property type="term" value="C:membrane"/>
    <property type="evidence" value="ECO:0007669"/>
    <property type="project" value="UniProtKB-SubCell"/>
</dbReference>
<dbReference type="GO" id="GO:0006004">
    <property type="term" value="P:fucose metabolic process"/>
    <property type="evidence" value="ECO:0007669"/>
    <property type="project" value="UniProtKB-KW"/>
</dbReference>
<dbReference type="GO" id="GO:0005525">
    <property type="term" value="F:GTP binding"/>
    <property type="evidence" value="ECO:0007669"/>
    <property type="project" value="InterPro"/>
</dbReference>
<accession>A0A4S4ET36</accession>
<feature type="transmembrane region" description="Helical" evidence="15">
    <location>
        <begin position="494"/>
        <end position="516"/>
    </location>
</feature>
<evidence type="ECO:0000256" key="15">
    <source>
        <dbReference type="SAM" id="Phobius"/>
    </source>
</evidence>
<keyword evidence="9 15" id="KW-1133">Transmembrane helix</keyword>
<dbReference type="GO" id="GO:0003924">
    <property type="term" value="F:GTPase activity"/>
    <property type="evidence" value="ECO:0007669"/>
    <property type="project" value="InterPro"/>
</dbReference>
<evidence type="ECO:0000256" key="14">
    <source>
        <dbReference type="ARBA" id="ARBA00030350"/>
    </source>
</evidence>
<organism evidence="17 18">
    <name type="scientific">Camellia sinensis var. sinensis</name>
    <name type="common">China tea</name>
    <dbReference type="NCBI Taxonomy" id="542762"/>
    <lineage>
        <taxon>Eukaryota</taxon>
        <taxon>Viridiplantae</taxon>
        <taxon>Streptophyta</taxon>
        <taxon>Embryophyta</taxon>
        <taxon>Tracheophyta</taxon>
        <taxon>Spermatophyta</taxon>
        <taxon>Magnoliopsida</taxon>
        <taxon>eudicotyledons</taxon>
        <taxon>Gunneridae</taxon>
        <taxon>Pentapetalae</taxon>
        <taxon>asterids</taxon>
        <taxon>Ericales</taxon>
        <taxon>Theaceae</taxon>
        <taxon>Camellia</taxon>
    </lineage>
</organism>
<dbReference type="Gene3D" id="3.40.50.300">
    <property type="entry name" value="P-loop containing nucleotide triphosphate hydrolases"/>
    <property type="match status" value="1"/>
</dbReference>
<dbReference type="SUPFAM" id="SSF56112">
    <property type="entry name" value="Protein kinase-like (PK-like)"/>
    <property type="match status" value="1"/>
</dbReference>
<evidence type="ECO:0000256" key="10">
    <source>
        <dbReference type="ARBA" id="ARBA00023136"/>
    </source>
</evidence>
<gene>
    <name evidence="17" type="ORF">TEA_001569</name>
</gene>
<evidence type="ECO:0000256" key="3">
    <source>
        <dbReference type="ARBA" id="ARBA00007727"/>
    </source>
</evidence>
<dbReference type="InterPro" id="IPR011004">
    <property type="entry name" value="Trimer_LpxA-like_sf"/>
</dbReference>
<evidence type="ECO:0000259" key="16">
    <source>
        <dbReference type="Pfam" id="PF13839"/>
    </source>
</evidence>
<proteinExistence type="inferred from homology"/>
<comment type="subcellular location">
    <subcellularLocation>
        <location evidence="1">Membrane</location>
        <topology evidence="1">Single-pass type II membrane protein</topology>
    </subcellularLocation>
</comment>
<comment type="similarity">
    <text evidence="4">Belongs to the glycosyltransferase GT106 family.</text>
</comment>
<evidence type="ECO:0000256" key="8">
    <source>
        <dbReference type="ARBA" id="ARBA00022968"/>
    </source>
</evidence>
<reference evidence="17 18" key="1">
    <citation type="journal article" date="2018" name="Proc. Natl. Acad. Sci. U.S.A.">
        <title>Draft genome sequence of Camellia sinensis var. sinensis provides insights into the evolution of the tea genome and tea quality.</title>
        <authorList>
            <person name="Wei C."/>
            <person name="Yang H."/>
            <person name="Wang S."/>
            <person name="Zhao J."/>
            <person name="Liu C."/>
            <person name="Gao L."/>
            <person name="Xia E."/>
            <person name="Lu Y."/>
            <person name="Tai Y."/>
            <person name="She G."/>
            <person name="Sun J."/>
            <person name="Cao H."/>
            <person name="Tong W."/>
            <person name="Gao Q."/>
            <person name="Li Y."/>
            <person name="Deng W."/>
            <person name="Jiang X."/>
            <person name="Wang W."/>
            <person name="Chen Q."/>
            <person name="Zhang S."/>
            <person name="Li H."/>
            <person name="Wu J."/>
            <person name="Wang P."/>
            <person name="Li P."/>
            <person name="Shi C."/>
            <person name="Zheng F."/>
            <person name="Jian J."/>
            <person name="Huang B."/>
            <person name="Shan D."/>
            <person name="Shi M."/>
            <person name="Fang C."/>
            <person name="Yue Y."/>
            <person name="Li F."/>
            <person name="Li D."/>
            <person name="Wei S."/>
            <person name="Han B."/>
            <person name="Jiang C."/>
            <person name="Yin Y."/>
            <person name="Xia T."/>
            <person name="Zhang Z."/>
            <person name="Bennetzen J.L."/>
            <person name="Zhao S."/>
            <person name="Wan X."/>
        </authorList>
    </citation>
    <scope>NUCLEOTIDE SEQUENCE [LARGE SCALE GENOMIC DNA]</scope>
    <source>
        <strain evidence="18">cv. Shuchazao</strain>
        <tissue evidence="17">Leaf</tissue>
    </source>
</reference>
<dbReference type="InterPro" id="IPR003465">
    <property type="entry name" value="Prot_inh_I20"/>
</dbReference>
<dbReference type="Pfam" id="PF10250">
    <property type="entry name" value="O-FucT"/>
    <property type="match status" value="1"/>
</dbReference>
<dbReference type="GO" id="GO:0005634">
    <property type="term" value="C:nucleus"/>
    <property type="evidence" value="ECO:0007669"/>
    <property type="project" value="TreeGrafter"/>
</dbReference>
<dbReference type="GO" id="GO:0016757">
    <property type="term" value="F:glycosyltransferase activity"/>
    <property type="evidence" value="ECO:0007669"/>
    <property type="project" value="UniProtKB-KW"/>
</dbReference>
<keyword evidence="13" id="KW-0119">Carbohydrate metabolism</keyword>
<dbReference type="EMBL" id="SDRB02002328">
    <property type="protein sequence ID" value="THG19682.1"/>
    <property type="molecule type" value="Genomic_DNA"/>
</dbReference>
<dbReference type="SUPFAM" id="SSF100897">
    <property type="entry name" value="Plant proteinase inhibitors"/>
    <property type="match status" value="1"/>
</dbReference>
<dbReference type="SUPFAM" id="SSF51161">
    <property type="entry name" value="Trimeric LpxA-like enzymes"/>
    <property type="match status" value="1"/>
</dbReference>
<dbReference type="InterPro" id="IPR001806">
    <property type="entry name" value="Small_GTPase"/>
</dbReference>
<dbReference type="Gene3D" id="3.30.60.30">
    <property type="match status" value="1"/>
</dbReference>
<dbReference type="InterPro" id="IPR011009">
    <property type="entry name" value="Kinase-like_dom_sf"/>
</dbReference>
<sequence>MRVISQRFSCLSMESSEIEVIHQSDFEVHLSDLDQSQRFRSRNRNLDLSSYHFGFDSDRDSDLNDSDRSISAIQIGDSSERFRSSLSKWKSKLISAIQIEDDIVRSLRTSPINPSKDRTSIEDFEIIKPISRRAFGRVFLARKRATGDLFAIKNMLEKLRNRRLVFVGDSIGRNQWESLLCMLSSAAPDKTSIFEVNGSPITKHTGFLAFKFRDFNCTVQYYKAPFLVVQGRAPARALEKVKTTKLLIQERQHRSCCCFVYTDMGYGFMKIYMMKYMIVKMPLYGPSEYSFVLPLCLVVHVVKSDSRLANNDLPVDIQRLRCRALHYALHFSPSIDNLGKKLVERLRSRGGRYIALHLRYEKDMLSSTSCTHGLTDAESEELRIMSCTYSGEASEEFDRDDHHDGYEVATCRIYVWDTVGQERFRAVTSAYYKGVVGALVVYYITRRTTFDSIKQWLDELKTAKIGEGIPLDHGTGVVVGETAVIGNRVSLMQLGFSISLFGAALCCYIVVCLPLLSIVVAAAPYCLAATAAVLLYAVLPCFGFLLPELASAKVCPLICKAADYMTCDSTGEERLSAPCNCCLAGKGCTIYYSDGTSAIC</sequence>
<dbReference type="Proteomes" id="UP000306102">
    <property type="component" value="Unassembled WGS sequence"/>
</dbReference>
<keyword evidence="6" id="KW-0808">Transferase</keyword>
<name>A0A4S4ET36_CAMSN</name>
<comment type="caution">
    <text evidence="17">The sequence shown here is derived from an EMBL/GenBank/DDBJ whole genome shotgun (WGS) entry which is preliminary data.</text>
</comment>
<dbReference type="Pfam" id="PF13839">
    <property type="entry name" value="PC-Esterase"/>
    <property type="match status" value="1"/>
</dbReference>
<evidence type="ECO:0000256" key="11">
    <source>
        <dbReference type="ARBA" id="ARBA00023180"/>
    </source>
</evidence>
<keyword evidence="11" id="KW-0325">Glycoprotein</keyword>
<comment type="pathway">
    <text evidence="2">Glycan metabolism.</text>
</comment>
<dbReference type="PROSITE" id="PS51419">
    <property type="entry name" value="RAB"/>
    <property type="match status" value="1"/>
</dbReference>
<evidence type="ECO:0000256" key="4">
    <source>
        <dbReference type="ARBA" id="ARBA00007737"/>
    </source>
</evidence>
<dbReference type="AlphaFoldDB" id="A0A4S4ET36"/>
<protein>
    <recommendedName>
        <fullName evidence="14">O-fucosyltransferase family protein</fullName>
    </recommendedName>
</protein>
<keyword evidence="10 15" id="KW-0472">Membrane</keyword>
<evidence type="ECO:0000313" key="17">
    <source>
        <dbReference type="EMBL" id="THG19682.1"/>
    </source>
</evidence>
<dbReference type="InterPro" id="IPR019378">
    <property type="entry name" value="GDP-Fuc_O-FucTrfase"/>
</dbReference>
<evidence type="ECO:0000256" key="2">
    <source>
        <dbReference type="ARBA" id="ARBA00004881"/>
    </source>
</evidence>
<evidence type="ECO:0000256" key="1">
    <source>
        <dbReference type="ARBA" id="ARBA00004606"/>
    </source>
</evidence>
<evidence type="ECO:0000256" key="7">
    <source>
        <dbReference type="ARBA" id="ARBA00022692"/>
    </source>
</evidence>
<evidence type="ECO:0000256" key="9">
    <source>
        <dbReference type="ARBA" id="ARBA00022989"/>
    </source>
</evidence>
<dbReference type="GO" id="GO:0005737">
    <property type="term" value="C:cytoplasm"/>
    <property type="evidence" value="ECO:0007669"/>
    <property type="project" value="TreeGrafter"/>
</dbReference>
<feature type="transmembrane region" description="Helical" evidence="15">
    <location>
        <begin position="522"/>
        <end position="546"/>
    </location>
</feature>
<keyword evidence="18" id="KW-1185">Reference proteome</keyword>
<dbReference type="PANTHER" id="PTHR31741">
    <property type="entry name" value="OS02G0726500 PROTEIN-RELATED"/>
    <property type="match status" value="1"/>
</dbReference>
<evidence type="ECO:0000313" key="18">
    <source>
        <dbReference type="Proteomes" id="UP000306102"/>
    </source>
</evidence>
<keyword evidence="5" id="KW-0328">Glycosyltransferase</keyword>
<keyword evidence="12" id="KW-0294">Fucose metabolism</keyword>
<dbReference type="Gene3D" id="3.30.200.20">
    <property type="entry name" value="Phosphorylase Kinase, domain 1"/>
    <property type="match status" value="1"/>
</dbReference>
<dbReference type="SMART" id="SM00175">
    <property type="entry name" value="RAB"/>
    <property type="match status" value="1"/>
</dbReference>
<dbReference type="SUPFAM" id="SSF52540">
    <property type="entry name" value="P-loop containing nucleoside triphosphate hydrolases"/>
    <property type="match status" value="1"/>
</dbReference>
<keyword evidence="7 15" id="KW-0812">Transmembrane</keyword>
<evidence type="ECO:0000256" key="5">
    <source>
        <dbReference type="ARBA" id="ARBA00022676"/>
    </source>
</evidence>